<reference evidence="7 8" key="1">
    <citation type="journal article" date="2022" name="Nat. Genet.">
        <title>Improved pea reference genome and pan-genome highlight genomic features and evolutionary characteristics.</title>
        <authorList>
            <person name="Yang T."/>
            <person name="Liu R."/>
            <person name="Luo Y."/>
            <person name="Hu S."/>
            <person name="Wang D."/>
            <person name="Wang C."/>
            <person name="Pandey M.K."/>
            <person name="Ge S."/>
            <person name="Xu Q."/>
            <person name="Li N."/>
            <person name="Li G."/>
            <person name="Huang Y."/>
            <person name="Saxena R.K."/>
            <person name="Ji Y."/>
            <person name="Li M."/>
            <person name="Yan X."/>
            <person name="He Y."/>
            <person name="Liu Y."/>
            <person name="Wang X."/>
            <person name="Xiang C."/>
            <person name="Varshney R.K."/>
            <person name="Ding H."/>
            <person name="Gao S."/>
            <person name="Zong X."/>
        </authorList>
    </citation>
    <scope>NUCLEOTIDE SEQUENCE [LARGE SCALE GENOMIC DNA]</scope>
    <source>
        <strain evidence="7 8">cv. Zhongwan 6</strain>
    </source>
</reference>
<dbReference type="OrthoDB" id="68611at2759"/>
<dbReference type="Gramene" id="PSAT_LOCUS13709_t1">
    <property type="protein sequence ID" value="CAL5193925.1"/>
    <property type="gene ID" value="PSAT_LOCUS13709"/>
</dbReference>
<keyword evidence="2" id="KW-1003">Cell membrane</keyword>
<dbReference type="Gramene" id="Psat03G0182500-T1">
    <property type="protein sequence ID" value="KAI5426144.1"/>
    <property type="gene ID" value="KIW84_031825"/>
</dbReference>
<dbReference type="Proteomes" id="UP001058974">
    <property type="component" value="Chromosome 3"/>
</dbReference>
<dbReference type="AlphaFoldDB" id="A0A9D5B1D1"/>
<feature type="transmembrane region" description="Helical" evidence="6">
    <location>
        <begin position="153"/>
        <end position="176"/>
    </location>
</feature>
<evidence type="ECO:0000313" key="7">
    <source>
        <dbReference type="EMBL" id="KAI5426144.1"/>
    </source>
</evidence>
<gene>
    <name evidence="7" type="ORF">KIW84_031825</name>
</gene>
<dbReference type="Pfam" id="PF04632">
    <property type="entry name" value="FUSC"/>
    <property type="match status" value="1"/>
</dbReference>
<name>A0A9D5B1D1_PEA</name>
<dbReference type="GO" id="GO:0022857">
    <property type="term" value="F:transmembrane transporter activity"/>
    <property type="evidence" value="ECO:0007669"/>
    <property type="project" value="InterPro"/>
</dbReference>
<comment type="caution">
    <text evidence="7">The sequence shown here is derived from an EMBL/GenBank/DDBJ whole genome shotgun (WGS) entry which is preliminary data.</text>
</comment>
<evidence type="ECO:0008006" key="9">
    <source>
        <dbReference type="Google" id="ProtNLM"/>
    </source>
</evidence>
<keyword evidence="8" id="KW-1185">Reference proteome</keyword>
<evidence type="ECO:0000256" key="4">
    <source>
        <dbReference type="ARBA" id="ARBA00022989"/>
    </source>
</evidence>
<dbReference type="InterPro" id="IPR006726">
    <property type="entry name" value="PHBA_efflux_AaeB/fusaric-R"/>
</dbReference>
<dbReference type="EMBL" id="JAMSHJ010000003">
    <property type="protein sequence ID" value="KAI5426144.1"/>
    <property type="molecule type" value="Genomic_DNA"/>
</dbReference>
<feature type="transmembrane region" description="Helical" evidence="6">
    <location>
        <begin position="100"/>
        <end position="118"/>
    </location>
</feature>
<accession>A0A9D5B1D1</accession>
<keyword evidence="4 6" id="KW-1133">Transmembrane helix</keyword>
<proteinExistence type="predicted"/>
<keyword evidence="3 6" id="KW-0812">Transmembrane</keyword>
<feature type="transmembrane region" description="Helical" evidence="6">
    <location>
        <begin position="74"/>
        <end position="94"/>
    </location>
</feature>
<feature type="transmembrane region" description="Helical" evidence="6">
    <location>
        <begin position="20"/>
        <end position="40"/>
    </location>
</feature>
<evidence type="ECO:0000256" key="2">
    <source>
        <dbReference type="ARBA" id="ARBA00022475"/>
    </source>
</evidence>
<feature type="transmembrane region" description="Helical" evidence="6">
    <location>
        <begin position="130"/>
        <end position="147"/>
    </location>
</feature>
<evidence type="ECO:0000256" key="6">
    <source>
        <dbReference type="SAM" id="Phobius"/>
    </source>
</evidence>
<comment type="subcellular location">
    <subcellularLocation>
        <location evidence="1">Cell membrane</location>
        <topology evidence="1">Multi-pass membrane protein</topology>
    </subcellularLocation>
</comment>
<evidence type="ECO:0000256" key="5">
    <source>
        <dbReference type="ARBA" id="ARBA00023136"/>
    </source>
</evidence>
<evidence type="ECO:0000256" key="1">
    <source>
        <dbReference type="ARBA" id="ARBA00004651"/>
    </source>
</evidence>
<keyword evidence="5 6" id="KW-0472">Membrane</keyword>
<evidence type="ECO:0000313" key="8">
    <source>
        <dbReference type="Proteomes" id="UP001058974"/>
    </source>
</evidence>
<sequence length="803" mass="89621">MSSTTSTIAKTRSELFQTRLGSALRTTLACSIVGVTALYSPEHVKSYIKFPSISYVTTILIVSDATLGETVKGCWHVLCATIQVMLFSLLSMQVIRPAHFGDYMAALTVAVGTFVVALPESTNLLTKRIAYGQLVIIYVSTVIYGAEEGVATHSIHVACSTALGAIASVLAMLLPYPRVAYYEAKKFYQLYTENTSERLNCNIEAISASDNSTAVGFKTQAKYLSTTGAKLLHCVTTTLDGVYWERPQTIISNSRIDLEEKLQDLDIPIRGMDIALSSGMSFPVGGIDEELRGVLLDCREQISQKLDQQAKCFVPFDVTTAQEMKQGIFNKYLSIAYKDLPTSFFLYCVQLLVDDVSISKKTDHALKKAQKSSDCCQWCFNKISELLKNLIPSYKGLIFAFKSSLSLGLAVLLGLLYDRKNAYWSGLTIAISFVTGRQPTFLVANSRVQGTAIGSIYGIICSFIFQKYVGVVDLRFLALIPWVIFASFLRHSRMYGQSGAISAVLGALLILGRKNYSTPTEFGVARMAEATIGLTCLIVVEIILSPSRAATLAKSELSQTLRTLQDCIKHIAMITPSEREIPSSSYQALREEQKKLKSLVRQLGGFTEEAEVEPNFWFLPFHNTCYNNMLKSLSRMVDLLLFVAYSMEHVTQLAQKDGVIWMDIQGRGNENVKIFKDRVDPILKSLEEITRMKSIKKIESDLKNLNVAQDLESQEYLNADILRILSRDEEVDSITNSFLQHLEEIADKTHTNKDEETLKVQMLFHYSCLGFCTSSLMREIVKIESEIKELCIWENPSSETNFK</sequence>
<dbReference type="PANTHER" id="PTHR30509">
    <property type="entry name" value="P-HYDROXYBENZOIC ACID EFFLUX PUMP SUBUNIT-RELATED"/>
    <property type="match status" value="1"/>
</dbReference>
<protein>
    <recommendedName>
        <fullName evidence="9">p-hydroxybenzoic acid efflux pump subunit aaeB</fullName>
    </recommendedName>
</protein>
<dbReference type="GO" id="GO:0005886">
    <property type="term" value="C:plasma membrane"/>
    <property type="evidence" value="ECO:0007669"/>
    <property type="project" value="UniProtKB-SubCell"/>
</dbReference>
<evidence type="ECO:0000256" key="3">
    <source>
        <dbReference type="ARBA" id="ARBA00022692"/>
    </source>
</evidence>
<dbReference type="PANTHER" id="PTHR30509:SF34">
    <property type="entry name" value="F3L24.34 PROTEIN"/>
    <property type="match status" value="1"/>
</dbReference>
<organism evidence="7 8">
    <name type="scientific">Pisum sativum</name>
    <name type="common">Garden pea</name>
    <name type="synonym">Lathyrus oleraceus</name>
    <dbReference type="NCBI Taxonomy" id="3888"/>
    <lineage>
        <taxon>Eukaryota</taxon>
        <taxon>Viridiplantae</taxon>
        <taxon>Streptophyta</taxon>
        <taxon>Embryophyta</taxon>
        <taxon>Tracheophyta</taxon>
        <taxon>Spermatophyta</taxon>
        <taxon>Magnoliopsida</taxon>
        <taxon>eudicotyledons</taxon>
        <taxon>Gunneridae</taxon>
        <taxon>Pentapetalae</taxon>
        <taxon>rosids</taxon>
        <taxon>fabids</taxon>
        <taxon>Fabales</taxon>
        <taxon>Fabaceae</taxon>
        <taxon>Papilionoideae</taxon>
        <taxon>50 kb inversion clade</taxon>
        <taxon>NPAAA clade</taxon>
        <taxon>Hologalegina</taxon>
        <taxon>IRL clade</taxon>
        <taxon>Fabeae</taxon>
        <taxon>Lathyrus</taxon>
    </lineage>
</organism>